<feature type="compositionally biased region" description="Polar residues" evidence="1">
    <location>
        <begin position="1"/>
        <end position="21"/>
    </location>
</feature>
<evidence type="ECO:0000313" key="3">
    <source>
        <dbReference type="Proteomes" id="UP000596742"/>
    </source>
</evidence>
<feature type="compositionally biased region" description="Basic and acidic residues" evidence="1">
    <location>
        <begin position="277"/>
        <end position="298"/>
    </location>
</feature>
<dbReference type="OrthoDB" id="6169148at2759"/>
<dbReference type="Proteomes" id="UP000596742">
    <property type="component" value="Unassembled WGS sequence"/>
</dbReference>
<dbReference type="AlphaFoldDB" id="A0A8B6C727"/>
<gene>
    <name evidence="2" type="ORF">MGAL_10B054154</name>
</gene>
<keyword evidence="3" id="KW-1185">Reference proteome</keyword>
<reference evidence="2" key="1">
    <citation type="submission" date="2018-11" db="EMBL/GenBank/DDBJ databases">
        <authorList>
            <person name="Alioto T."/>
            <person name="Alioto T."/>
        </authorList>
    </citation>
    <scope>NUCLEOTIDE SEQUENCE</scope>
</reference>
<dbReference type="EMBL" id="UYJE01001313">
    <property type="protein sequence ID" value="VDI01154.1"/>
    <property type="molecule type" value="Genomic_DNA"/>
</dbReference>
<dbReference type="InterPro" id="IPR027417">
    <property type="entry name" value="P-loop_NTPase"/>
</dbReference>
<name>A0A8B6C727_MYTGA</name>
<organism evidence="2 3">
    <name type="scientific">Mytilus galloprovincialis</name>
    <name type="common">Mediterranean mussel</name>
    <dbReference type="NCBI Taxonomy" id="29158"/>
    <lineage>
        <taxon>Eukaryota</taxon>
        <taxon>Metazoa</taxon>
        <taxon>Spiralia</taxon>
        <taxon>Lophotrochozoa</taxon>
        <taxon>Mollusca</taxon>
        <taxon>Bivalvia</taxon>
        <taxon>Autobranchia</taxon>
        <taxon>Pteriomorphia</taxon>
        <taxon>Mytilida</taxon>
        <taxon>Mytiloidea</taxon>
        <taxon>Mytilidae</taxon>
        <taxon>Mytilinae</taxon>
        <taxon>Mytilus</taxon>
    </lineage>
</organism>
<sequence length="456" mass="50576">MSDTSSTMTNEGDSIIDTSPQFPVKETDTPTPSTPSADELETIKQGVMHKRPDTPTPSSLSADELEMVRQQGVIPKRLSARPLPPIPKPTPADESAAGSPSSGELPDPEDFRRKIIEILCDTSDNPEEIKKLFKIDIEAKGRSGSRDGNSPRRDRTASKNGKVTYYVLIGLKEEIQFFSDKEFKGLLMSGAYRCYWNRIFLTGPFGVGKTSLAKLLVGDEAPEERESTDGIWIYLGRAGMDIKERCWIFLKHGTILNATVQSLLRSKEVTATVKSVKSVDDKEEPGTVKQSEEKKNQDDVISIPDAGAVTHSRNISKPGALKSQDNIPHAVKKKSKLQAFLDLPSRLRKAFTGRTPSNIVPQNDRAGKMDKTKIEKNLTGKDMSEEEIIKLGDVEEQRTSLENSIEELFQNHGGKKHLQYKPLIFVNARNKDDEELATLKKQLVDVALDHPRAVGN</sequence>
<feature type="region of interest" description="Disordered" evidence="1">
    <location>
        <begin position="274"/>
        <end position="326"/>
    </location>
</feature>
<evidence type="ECO:0000256" key="1">
    <source>
        <dbReference type="SAM" id="MobiDB-lite"/>
    </source>
</evidence>
<proteinExistence type="predicted"/>
<dbReference type="SUPFAM" id="SSF52540">
    <property type="entry name" value="P-loop containing nucleoside triphosphate hydrolases"/>
    <property type="match status" value="1"/>
</dbReference>
<evidence type="ECO:0000313" key="2">
    <source>
        <dbReference type="EMBL" id="VDI01154.1"/>
    </source>
</evidence>
<feature type="region of interest" description="Disordered" evidence="1">
    <location>
        <begin position="1"/>
        <end position="108"/>
    </location>
</feature>
<comment type="caution">
    <text evidence="2">The sequence shown here is derived from an EMBL/GenBank/DDBJ whole genome shotgun (WGS) entry which is preliminary data.</text>
</comment>
<accession>A0A8B6C727</accession>
<protein>
    <submittedName>
        <fullName evidence="2">Uncharacterized protein</fullName>
    </submittedName>
</protein>